<proteinExistence type="predicted"/>
<dbReference type="GeneID" id="25318583"/>
<reference evidence="2 3" key="1">
    <citation type="submission" date="2015-04" db="EMBL/GenBank/DDBJ databases">
        <authorList>
            <person name="Heijne W.H."/>
            <person name="Fedorova N.D."/>
            <person name="Nierman W.C."/>
            <person name="Vollebregt A.W."/>
            <person name="Zhao Z."/>
            <person name="Wu L."/>
            <person name="Kumar M."/>
            <person name="Stam H."/>
            <person name="van den Berg M.A."/>
            <person name="Pel H.J."/>
        </authorList>
    </citation>
    <scope>NUCLEOTIDE SEQUENCE [LARGE SCALE GENOMIC DNA]</scope>
    <source>
        <strain evidence="2 3">CBS 393.64</strain>
    </source>
</reference>
<feature type="region of interest" description="Disordered" evidence="1">
    <location>
        <begin position="115"/>
        <end position="134"/>
    </location>
</feature>
<accession>A0A0F4YN97</accession>
<comment type="caution">
    <text evidence="2">The sequence shown here is derived from an EMBL/GenBank/DDBJ whole genome shotgun (WGS) entry which is preliminary data.</text>
</comment>
<name>A0A0F4YN97_RASE3</name>
<evidence type="ECO:0000313" key="2">
    <source>
        <dbReference type="EMBL" id="KKA19732.1"/>
    </source>
</evidence>
<organism evidence="2 3">
    <name type="scientific">Rasamsonia emersonii (strain ATCC 16479 / CBS 393.64 / IMI 116815)</name>
    <dbReference type="NCBI Taxonomy" id="1408163"/>
    <lineage>
        <taxon>Eukaryota</taxon>
        <taxon>Fungi</taxon>
        <taxon>Dikarya</taxon>
        <taxon>Ascomycota</taxon>
        <taxon>Pezizomycotina</taxon>
        <taxon>Eurotiomycetes</taxon>
        <taxon>Eurotiomycetidae</taxon>
        <taxon>Eurotiales</taxon>
        <taxon>Trichocomaceae</taxon>
        <taxon>Rasamsonia</taxon>
    </lineage>
</organism>
<sequence length="134" mass="14867">LWNHPLSCDPSWSSIKKGLPKPSSFPFLSFPRSPFLRSSSLFSTISGLQSEAGLVARCFDIRAVTRTPSDQSCPFPVGQVGRIWCEDIDFPTHIISTPDCLLAVGFRKGRVRQAGPRLEESGRARPADTLNLWH</sequence>
<feature type="compositionally biased region" description="Basic and acidic residues" evidence="1">
    <location>
        <begin position="117"/>
        <end position="126"/>
    </location>
</feature>
<feature type="non-terminal residue" evidence="2">
    <location>
        <position position="134"/>
    </location>
</feature>
<dbReference type="Proteomes" id="UP000053958">
    <property type="component" value="Unassembled WGS sequence"/>
</dbReference>
<dbReference type="EMBL" id="LASV01000324">
    <property type="protein sequence ID" value="KKA19732.1"/>
    <property type="molecule type" value="Genomic_DNA"/>
</dbReference>
<dbReference type="RefSeq" id="XP_013326344.1">
    <property type="nucleotide sequence ID" value="XM_013470890.1"/>
</dbReference>
<evidence type="ECO:0000256" key="1">
    <source>
        <dbReference type="SAM" id="MobiDB-lite"/>
    </source>
</evidence>
<evidence type="ECO:0000313" key="3">
    <source>
        <dbReference type="Proteomes" id="UP000053958"/>
    </source>
</evidence>
<gene>
    <name evidence="2" type="ORF">T310_6276</name>
</gene>
<dbReference type="AlphaFoldDB" id="A0A0F4YN97"/>
<feature type="non-terminal residue" evidence="2">
    <location>
        <position position="1"/>
    </location>
</feature>
<protein>
    <submittedName>
        <fullName evidence="2">Uncharacterized protein</fullName>
    </submittedName>
</protein>
<keyword evidence="3" id="KW-1185">Reference proteome</keyword>